<gene>
    <name evidence="1" type="ORF">HNY73_018960</name>
</gene>
<sequence length="104" mass="12048">MPDQRTETVAKTLFDGWISRFGAPEFVTTYQCRNFDGHPSKLSRCSWAPTEPERPTTHKPTEWWKDFIDSRRQQSCATLLRSELKFCLPSCAGFVQGRHFCICS</sequence>
<accession>A0A8T0EFR8</accession>
<keyword evidence="2" id="KW-1185">Reference proteome</keyword>
<dbReference type="AlphaFoldDB" id="A0A8T0EFR8"/>
<organism evidence="1 2">
    <name type="scientific">Argiope bruennichi</name>
    <name type="common">Wasp spider</name>
    <name type="synonym">Aranea bruennichi</name>
    <dbReference type="NCBI Taxonomy" id="94029"/>
    <lineage>
        <taxon>Eukaryota</taxon>
        <taxon>Metazoa</taxon>
        <taxon>Ecdysozoa</taxon>
        <taxon>Arthropoda</taxon>
        <taxon>Chelicerata</taxon>
        <taxon>Arachnida</taxon>
        <taxon>Araneae</taxon>
        <taxon>Araneomorphae</taxon>
        <taxon>Entelegynae</taxon>
        <taxon>Araneoidea</taxon>
        <taxon>Araneidae</taxon>
        <taxon>Argiope</taxon>
    </lineage>
</organism>
<proteinExistence type="predicted"/>
<dbReference type="EMBL" id="JABXBU010002228">
    <property type="protein sequence ID" value="KAF8771557.1"/>
    <property type="molecule type" value="Genomic_DNA"/>
</dbReference>
<name>A0A8T0EFR8_ARGBR</name>
<reference evidence="1" key="2">
    <citation type="submission" date="2020-06" db="EMBL/GenBank/DDBJ databases">
        <authorList>
            <person name="Sheffer M."/>
        </authorList>
    </citation>
    <scope>NUCLEOTIDE SEQUENCE</scope>
</reference>
<dbReference type="Proteomes" id="UP000807504">
    <property type="component" value="Unassembled WGS sequence"/>
</dbReference>
<protein>
    <submittedName>
        <fullName evidence="1">Uncharacterized protein</fullName>
    </submittedName>
</protein>
<evidence type="ECO:0000313" key="1">
    <source>
        <dbReference type="EMBL" id="KAF8771557.1"/>
    </source>
</evidence>
<reference evidence="1" key="1">
    <citation type="journal article" date="2020" name="bioRxiv">
        <title>Chromosome-level reference genome of the European wasp spider Argiope bruennichi: a resource for studies on range expansion and evolutionary adaptation.</title>
        <authorList>
            <person name="Sheffer M.M."/>
            <person name="Hoppe A."/>
            <person name="Krehenwinkel H."/>
            <person name="Uhl G."/>
            <person name="Kuss A.W."/>
            <person name="Jensen L."/>
            <person name="Jensen C."/>
            <person name="Gillespie R.G."/>
            <person name="Hoff K.J."/>
            <person name="Prost S."/>
        </authorList>
    </citation>
    <scope>NUCLEOTIDE SEQUENCE</scope>
</reference>
<evidence type="ECO:0000313" key="2">
    <source>
        <dbReference type="Proteomes" id="UP000807504"/>
    </source>
</evidence>
<comment type="caution">
    <text evidence="1">The sequence shown here is derived from an EMBL/GenBank/DDBJ whole genome shotgun (WGS) entry which is preliminary data.</text>
</comment>